<dbReference type="OrthoDB" id="443401at2759"/>
<evidence type="ECO:0000256" key="1">
    <source>
        <dbReference type="ARBA" id="ARBA00022884"/>
    </source>
</evidence>
<evidence type="ECO:0000256" key="2">
    <source>
        <dbReference type="PROSITE-ProRule" id="PRU00176"/>
    </source>
</evidence>
<comment type="caution">
    <text evidence="5">The sequence shown here is derived from an EMBL/GenBank/DDBJ whole genome shotgun (WGS) entry which is preliminary data.</text>
</comment>
<dbReference type="RefSeq" id="XP_068358159.1">
    <property type="nucleotide sequence ID" value="XM_068505484.1"/>
</dbReference>
<sequence>MVNKINLSEDHYLMEKKKLKQGQLKKRKDLAKRTLFLSNIPPRTNNLVMLYHHFKRFGHIDAIYTSGTHASVTFETKEASEAALKSPQTILHNRFIQILYQRPSFNIMADLSSSCDMSIVRAARDEALKNMKIEADETKEIQNSLKKESLERKKAKTEEMLTEYKKGLDNMLHEAHLLVVETEKEDKEDKKETNKLRLNSLSSMINVEKEKVKNLEEKLKVMTETNM</sequence>
<dbReference type="Pfam" id="PF00076">
    <property type="entry name" value="RRM_1"/>
    <property type="match status" value="1"/>
</dbReference>
<evidence type="ECO:0000259" key="4">
    <source>
        <dbReference type="PROSITE" id="PS50102"/>
    </source>
</evidence>
<reference evidence="5" key="1">
    <citation type="submission" date="2016-10" db="EMBL/GenBank/DDBJ databases">
        <authorList>
            <person name="Benchimol M."/>
            <person name="Almeida L.G."/>
            <person name="Vasconcelos A.T."/>
            <person name="Perreira-Neves A."/>
            <person name="Rosa I.A."/>
            <person name="Tasca T."/>
            <person name="Bogo M.R."/>
            <person name="de Souza W."/>
        </authorList>
    </citation>
    <scope>NUCLEOTIDE SEQUENCE [LARGE SCALE GENOMIC DNA]</scope>
    <source>
        <strain evidence="5">K</strain>
    </source>
</reference>
<feature type="coiled-coil region" evidence="3">
    <location>
        <begin position="128"/>
        <end position="167"/>
    </location>
</feature>
<evidence type="ECO:0000313" key="6">
    <source>
        <dbReference type="Proteomes" id="UP000179807"/>
    </source>
</evidence>
<dbReference type="Proteomes" id="UP000179807">
    <property type="component" value="Unassembled WGS sequence"/>
</dbReference>
<dbReference type="EMBL" id="MLAK01000772">
    <property type="protein sequence ID" value="OHT05023.1"/>
    <property type="molecule type" value="Genomic_DNA"/>
</dbReference>
<keyword evidence="1 2" id="KW-0694">RNA-binding</keyword>
<dbReference type="AlphaFoldDB" id="A0A1J4K0X0"/>
<accession>A0A1J4K0X0</accession>
<dbReference type="PROSITE" id="PS50102">
    <property type="entry name" value="RRM"/>
    <property type="match status" value="1"/>
</dbReference>
<feature type="coiled-coil region" evidence="3">
    <location>
        <begin position="198"/>
        <end position="225"/>
    </location>
</feature>
<dbReference type="InterPro" id="IPR035979">
    <property type="entry name" value="RBD_domain_sf"/>
</dbReference>
<proteinExistence type="predicted"/>
<evidence type="ECO:0000313" key="5">
    <source>
        <dbReference type="EMBL" id="OHT05023.1"/>
    </source>
</evidence>
<dbReference type="InterPro" id="IPR045137">
    <property type="entry name" value="RBM26/27"/>
</dbReference>
<protein>
    <recommendedName>
        <fullName evidence="4">RRM domain-containing protein</fullName>
    </recommendedName>
</protein>
<dbReference type="Gene3D" id="3.30.70.330">
    <property type="match status" value="1"/>
</dbReference>
<dbReference type="GO" id="GO:0005634">
    <property type="term" value="C:nucleus"/>
    <property type="evidence" value="ECO:0007669"/>
    <property type="project" value="TreeGrafter"/>
</dbReference>
<gene>
    <name evidence="5" type="ORF">TRFO_27335</name>
</gene>
<dbReference type="GO" id="GO:0003723">
    <property type="term" value="F:RNA binding"/>
    <property type="evidence" value="ECO:0007669"/>
    <property type="project" value="UniProtKB-UniRule"/>
</dbReference>
<dbReference type="VEuPathDB" id="TrichDB:TRFO_27335"/>
<dbReference type="InterPro" id="IPR000504">
    <property type="entry name" value="RRM_dom"/>
</dbReference>
<dbReference type="InterPro" id="IPR012677">
    <property type="entry name" value="Nucleotide-bd_a/b_plait_sf"/>
</dbReference>
<evidence type="ECO:0000256" key="3">
    <source>
        <dbReference type="SAM" id="Coils"/>
    </source>
</evidence>
<dbReference type="SMART" id="SM00360">
    <property type="entry name" value="RRM"/>
    <property type="match status" value="1"/>
</dbReference>
<feature type="domain" description="RRM" evidence="4">
    <location>
        <begin position="33"/>
        <end position="103"/>
    </location>
</feature>
<keyword evidence="3" id="KW-0175">Coiled coil</keyword>
<keyword evidence="6" id="KW-1185">Reference proteome</keyword>
<organism evidence="5 6">
    <name type="scientific">Tritrichomonas foetus</name>
    <dbReference type="NCBI Taxonomy" id="1144522"/>
    <lineage>
        <taxon>Eukaryota</taxon>
        <taxon>Metamonada</taxon>
        <taxon>Parabasalia</taxon>
        <taxon>Tritrichomonadida</taxon>
        <taxon>Tritrichomonadidae</taxon>
        <taxon>Tritrichomonas</taxon>
    </lineage>
</organism>
<dbReference type="SUPFAM" id="SSF54928">
    <property type="entry name" value="RNA-binding domain, RBD"/>
    <property type="match status" value="1"/>
</dbReference>
<dbReference type="GeneID" id="94840188"/>
<dbReference type="PANTHER" id="PTHR14398:SF0">
    <property type="entry name" value="ZINC FINGER PROTEIN SWM"/>
    <property type="match status" value="1"/>
</dbReference>
<name>A0A1J4K0X0_9EUKA</name>
<dbReference type="PANTHER" id="PTHR14398">
    <property type="entry name" value="RNA RECOGNITION RRM/RNP DOMAIN"/>
    <property type="match status" value="1"/>
</dbReference>